<evidence type="ECO:0000256" key="3">
    <source>
        <dbReference type="ARBA" id="ARBA00022692"/>
    </source>
</evidence>
<keyword evidence="2" id="KW-0813">Transport</keyword>
<dbReference type="AlphaFoldDB" id="A0A3E2GX82"/>
<dbReference type="InterPro" id="IPR036259">
    <property type="entry name" value="MFS_trans_sf"/>
</dbReference>
<dbReference type="FunFam" id="1.20.1250.20:FF:000188">
    <property type="entry name" value="MFS general substrate transporter"/>
    <property type="match status" value="1"/>
</dbReference>
<dbReference type="FunFam" id="1.20.1250.20:FF:000013">
    <property type="entry name" value="MFS general substrate transporter"/>
    <property type="match status" value="1"/>
</dbReference>
<name>A0A3E2GX82_SCYLI</name>
<keyword evidence="4 6" id="KW-1133">Transmembrane helix</keyword>
<feature type="transmembrane region" description="Helical" evidence="6">
    <location>
        <begin position="93"/>
        <end position="113"/>
    </location>
</feature>
<feature type="non-terminal residue" evidence="8">
    <location>
        <position position="1"/>
    </location>
</feature>
<dbReference type="GO" id="GO:0016020">
    <property type="term" value="C:membrane"/>
    <property type="evidence" value="ECO:0007669"/>
    <property type="project" value="UniProtKB-SubCell"/>
</dbReference>
<dbReference type="Pfam" id="PF07690">
    <property type="entry name" value="MFS_1"/>
    <property type="match status" value="1"/>
</dbReference>
<evidence type="ECO:0000259" key="7">
    <source>
        <dbReference type="PROSITE" id="PS50850"/>
    </source>
</evidence>
<feature type="transmembrane region" description="Helical" evidence="6">
    <location>
        <begin position="374"/>
        <end position="397"/>
    </location>
</feature>
<dbReference type="EMBL" id="NCSJ02000305">
    <property type="protein sequence ID" value="RFU25765.1"/>
    <property type="molecule type" value="Genomic_DNA"/>
</dbReference>
<protein>
    <recommendedName>
        <fullName evidence="7">Major facilitator superfamily (MFS) profile domain-containing protein</fullName>
    </recommendedName>
</protein>
<feature type="transmembrane region" description="Helical" evidence="6">
    <location>
        <begin position="409"/>
        <end position="430"/>
    </location>
</feature>
<feature type="transmembrane region" description="Helical" evidence="6">
    <location>
        <begin position="282"/>
        <end position="307"/>
    </location>
</feature>
<feature type="transmembrane region" description="Helical" evidence="6">
    <location>
        <begin position="150"/>
        <end position="171"/>
    </location>
</feature>
<evidence type="ECO:0000256" key="1">
    <source>
        <dbReference type="ARBA" id="ARBA00004141"/>
    </source>
</evidence>
<keyword evidence="5 6" id="KW-0472">Membrane</keyword>
<proteinExistence type="predicted"/>
<evidence type="ECO:0000256" key="4">
    <source>
        <dbReference type="ARBA" id="ARBA00022989"/>
    </source>
</evidence>
<dbReference type="Gene3D" id="1.20.1250.20">
    <property type="entry name" value="MFS general substrate transporter like domains"/>
    <property type="match status" value="2"/>
</dbReference>
<evidence type="ECO:0000256" key="5">
    <source>
        <dbReference type="ARBA" id="ARBA00023136"/>
    </source>
</evidence>
<feature type="transmembrane region" description="Helical" evidence="6">
    <location>
        <begin position="436"/>
        <end position="461"/>
    </location>
</feature>
<feature type="transmembrane region" description="Helical" evidence="6">
    <location>
        <begin position="120"/>
        <end position="138"/>
    </location>
</feature>
<evidence type="ECO:0000256" key="6">
    <source>
        <dbReference type="SAM" id="Phobius"/>
    </source>
</evidence>
<comment type="subcellular location">
    <subcellularLocation>
        <location evidence="1">Membrane</location>
        <topology evidence="1">Multi-pass membrane protein</topology>
    </subcellularLocation>
</comment>
<feature type="transmembrane region" description="Helical" evidence="6">
    <location>
        <begin position="348"/>
        <end position="368"/>
    </location>
</feature>
<dbReference type="OrthoDB" id="2985014at2759"/>
<accession>A0A3E2GX82</accession>
<dbReference type="Proteomes" id="UP000258309">
    <property type="component" value="Unassembled WGS sequence"/>
</dbReference>
<dbReference type="GO" id="GO:0022857">
    <property type="term" value="F:transmembrane transporter activity"/>
    <property type="evidence" value="ECO:0007669"/>
    <property type="project" value="InterPro"/>
</dbReference>
<dbReference type="InterPro" id="IPR020846">
    <property type="entry name" value="MFS_dom"/>
</dbReference>
<dbReference type="PROSITE" id="PS50850">
    <property type="entry name" value="MFS"/>
    <property type="match status" value="1"/>
</dbReference>
<keyword evidence="9" id="KW-1185">Reference proteome</keyword>
<evidence type="ECO:0000313" key="8">
    <source>
        <dbReference type="EMBL" id="RFU25765.1"/>
    </source>
</evidence>
<dbReference type="SUPFAM" id="SSF103473">
    <property type="entry name" value="MFS general substrate transporter"/>
    <property type="match status" value="1"/>
</dbReference>
<feature type="transmembrane region" description="Helical" evidence="6">
    <location>
        <begin position="211"/>
        <end position="233"/>
    </location>
</feature>
<dbReference type="PANTHER" id="PTHR43791">
    <property type="entry name" value="PERMEASE-RELATED"/>
    <property type="match status" value="1"/>
</dbReference>
<feature type="domain" description="Major facilitator superfamily (MFS) profile" evidence="7">
    <location>
        <begin position="54"/>
        <end position="469"/>
    </location>
</feature>
<dbReference type="InterPro" id="IPR011701">
    <property type="entry name" value="MFS"/>
</dbReference>
<feature type="transmembrane region" description="Helical" evidence="6">
    <location>
        <begin position="180"/>
        <end position="199"/>
    </location>
</feature>
<keyword evidence="3 6" id="KW-0812">Transmembrane</keyword>
<comment type="caution">
    <text evidence="8">The sequence shown here is derived from an EMBL/GenBank/DDBJ whole genome shotgun (WGS) entry which is preliminary data.</text>
</comment>
<gene>
    <name evidence="8" type="ORF">B7463_g10574</name>
</gene>
<sequence length="500" mass="55389">MAEEIKEVPIATTTGIIETDSENEKHGVIEVTDLSGGIDREIEKRILRKFDLHIFPLLTFMYFCSSMDLSNLGNAKSDNFEADLHIKGNEYNILLSIWYVPVVFFGPPTNILVKKYGAPLILPILMMGFGSFLMFGAATKNWGGIMATRWFLGVFEAGFYPGVIFYMSLFYKRTELAGRLGAFFAAGSIANGFTGLIAYGCFQIKGSLHGWQYLFLIEGTITISSAILAFIVLPHSAARAKFLTPEEKECAYQRMARDSSAVVDSKFVFKDAIKIWHEDKFFFCYMMVGVSNGVPLFSVSTFLVQIVQRLGYNTVQTNLLTVAPNVFGAISLICFARSSDHFRNRAYHIIGGLTLTMIGFIILAKIDVVSNKGVAYFACFLLCAGCSVPSPLLATWYNNNTPDEGKRAVTTALIEAVANLSGLISSNIFLPQDAPNYILALGISAGFGGFAICLVTTMHLCMRYSNNKRDKLHGVKLRAQDVNTAELTNGFKSEKFRYMY</sequence>
<dbReference type="OMA" id="VILDVWY"/>
<reference evidence="8 9" key="1">
    <citation type="submission" date="2018-05" db="EMBL/GenBank/DDBJ databases">
        <title>Draft genome sequence of Scytalidium lignicola DSM 105466, a ubiquitous saprotrophic fungus.</title>
        <authorList>
            <person name="Buettner E."/>
            <person name="Gebauer A.M."/>
            <person name="Hofrichter M."/>
            <person name="Liers C."/>
            <person name="Kellner H."/>
        </authorList>
    </citation>
    <scope>NUCLEOTIDE SEQUENCE [LARGE SCALE GENOMIC DNA]</scope>
    <source>
        <strain evidence="8 9">DSM 105466</strain>
    </source>
</reference>
<feature type="transmembrane region" description="Helical" evidence="6">
    <location>
        <begin position="54"/>
        <end position="73"/>
    </location>
</feature>
<organism evidence="8 9">
    <name type="scientific">Scytalidium lignicola</name>
    <name type="common">Hyphomycete</name>
    <dbReference type="NCBI Taxonomy" id="5539"/>
    <lineage>
        <taxon>Eukaryota</taxon>
        <taxon>Fungi</taxon>
        <taxon>Dikarya</taxon>
        <taxon>Ascomycota</taxon>
        <taxon>Pezizomycotina</taxon>
        <taxon>Leotiomycetes</taxon>
        <taxon>Leotiomycetes incertae sedis</taxon>
        <taxon>Scytalidium</taxon>
    </lineage>
</organism>
<evidence type="ECO:0000256" key="2">
    <source>
        <dbReference type="ARBA" id="ARBA00022448"/>
    </source>
</evidence>
<feature type="non-terminal residue" evidence="8">
    <location>
        <position position="500"/>
    </location>
</feature>
<feature type="transmembrane region" description="Helical" evidence="6">
    <location>
        <begin position="319"/>
        <end position="336"/>
    </location>
</feature>
<dbReference type="PANTHER" id="PTHR43791:SF50">
    <property type="entry name" value="TRANSPORTER, PUTATIVE (AFU_ORTHOLOGUE AFUA_2G00840)-RELATED"/>
    <property type="match status" value="1"/>
</dbReference>
<evidence type="ECO:0000313" key="9">
    <source>
        <dbReference type="Proteomes" id="UP000258309"/>
    </source>
</evidence>